<keyword evidence="1" id="KW-1185">Reference proteome</keyword>
<reference evidence="2" key="1">
    <citation type="submission" date="2016-11" db="UniProtKB">
        <authorList>
            <consortium name="WormBaseParasite"/>
        </authorList>
    </citation>
    <scope>IDENTIFICATION</scope>
</reference>
<evidence type="ECO:0000313" key="2">
    <source>
        <dbReference type="WBParaSite" id="Csp11.Scaffold630.g18605.t1"/>
    </source>
</evidence>
<dbReference type="PANTHER" id="PTHR22921:SF27">
    <property type="entry name" value="C2H2-TYPE DOMAIN-CONTAINING PROTEIN-RELATED"/>
    <property type="match status" value="1"/>
</dbReference>
<proteinExistence type="predicted"/>
<name>A0A1I7URF9_9PELO</name>
<organism evidence="1 2">
    <name type="scientific">Caenorhabditis tropicalis</name>
    <dbReference type="NCBI Taxonomy" id="1561998"/>
    <lineage>
        <taxon>Eukaryota</taxon>
        <taxon>Metazoa</taxon>
        <taxon>Ecdysozoa</taxon>
        <taxon>Nematoda</taxon>
        <taxon>Chromadorea</taxon>
        <taxon>Rhabditida</taxon>
        <taxon>Rhabditina</taxon>
        <taxon>Rhabditomorpha</taxon>
        <taxon>Rhabditoidea</taxon>
        <taxon>Rhabditidae</taxon>
        <taxon>Peloderinae</taxon>
        <taxon>Caenorhabditis</taxon>
    </lineage>
</organism>
<dbReference type="STRING" id="1561998.A0A1I7URF9"/>
<accession>A0A1I7URF9</accession>
<evidence type="ECO:0000313" key="1">
    <source>
        <dbReference type="Proteomes" id="UP000095282"/>
    </source>
</evidence>
<dbReference type="PANTHER" id="PTHR22921">
    <property type="entry name" value="PROTEIN CBG20088-RELATED"/>
    <property type="match status" value="1"/>
</dbReference>
<dbReference type="AlphaFoldDB" id="A0A1I7URF9"/>
<protein>
    <submittedName>
        <fullName evidence="2">SERPIN domain-containing protein</fullName>
    </submittedName>
</protein>
<sequence length="347" mass="39681">MYDSLFGYNGFSKTSSLFIHDFLPYETPLDILHNAGEGLLSSDFCCPKGRIIIVAVSLLLNSLYTNEKTDIHHHEVLCDVVRKWLEEASIEYLSIKTHELVFHLPYVQKTFGNTAALSTFSFESSYQYVMKGYSSKLTRNFVETVCNRVLLQNSVRREITRRLKEDPSPRLRKFSTATPRLLPHKITFRNKIERLNQEHCILSLPGTNFYASISISFGYLHSKYLKEASTEDLFFAKTEENKLECFRFICTFVEQEKISVLAEPFVRQTTSIHLQCLRNSVHELSGDDKLYGSEVLRMLENYEGVQFCSPSGSLVTVCVESITSVACYINENNSYLIVAINGAPIHN</sequence>
<dbReference type="WBParaSite" id="Csp11.Scaffold630.g18605.t1">
    <property type="protein sequence ID" value="Csp11.Scaffold630.g18605.t1"/>
    <property type="gene ID" value="Csp11.Scaffold630.g18605"/>
</dbReference>
<dbReference type="Proteomes" id="UP000095282">
    <property type="component" value="Unplaced"/>
</dbReference>